<dbReference type="OrthoDB" id="2138282at2759"/>
<evidence type="ECO:0000313" key="1">
    <source>
        <dbReference type="EMBL" id="GMH47461.1"/>
    </source>
</evidence>
<feature type="non-terminal residue" evidence="1">
    <location>
        <position position="1"/>
    </location>
</feature>
<gene>
    <name evidence="1" type="ORF">TrRE_jg10515</name>
</gene>
<dbReference type="InterPro" id="IPR037119">
    <property type="entry name" value="Haem_oxidase_HugZ-like_sf"/>
</dbReference>
<dbReference type="EMBL" id="BRXZ01005639">
    <property type="protein sequence ID" value="GMH47461.1"/>
    <property type="molecule type" value="Genomic_DNA"/>
</dbReference>
<comment type="caution">
    <text evidence="1">The sequence shown here is derived from an EMBL/GenBank/DDBJ whole genome shotgun (WGS) entry which is preliminary data.</text>
</comment>
<sequence>IDRLGVDFRVTYKPARKIVTDEYRIGFRIPIMSVEDAKSECLKVYQEAWEIKEGFMYDEGEEGEDDGIPVFKFASDGLGN</sequence>
<reference evidence="1" key="1">
    <citation type="submission" date="2022-07" db="EMBL/GenBank/DDBJ databases">
        <title>Genome analysis of Parmales, a sister group of diatoms, reveals the evolutionary specialization of diatoms from phago-mixotrophs to photoautotrophs.</title>
        <authorList>
            <person name="Ban H."/>
            <person name="Sato S."/>
            <person name="Yoshikawa S."/>
            <person name="Kazumasa Y."/>
            <person name="Nakamura Y."/>
            <person name="Ichinomiya M."/>
            <person name="Saitoh K."/>
            <person name="Sato N."/>
            <person name="Blanc-Mathieu R."/>
            <person name="Endo H."/>
            <person name="Kuwata A."/>
            <person name="Ogata H."/>
        </authorList>
    </citation>
    <scope>NUCLEOTIDE SEQUENCE</scope>
</reference>
<dbReference type="Proteomes" id="UP001165082">
    <property type="component" value="Unassembled WGS sequence"/>
</dbReference>
<keyword evidence="2" id="KW-1185">Reference proteome</keyword>
<evidence type="ECO:0000313" key="2">
    <source>
        <dbReference type="Proteomes" id="UP001165082"/>
    </source>
</evidence>
<accession>A0A9W6Z823</accession>
<name>A0A9W6Z823_9STRA</name>
<proteinExistence type="predicted"/>
<organism evidence="1 2">
    <name type="scientific">Triparma retinervis</name>
    <dbReference type="NCBI Taxonomy" id="2557542"/>
    <lineage>
        <taxon>Eukaryota</taxon>
        <taxon>Sar</taxon>
        <taxon>Stramenopiles</taxon>
        <taxon>Ochrophyta</taxon>
        <taxon>Bolidophyceae</taxon>
        <taxon>Parmales</taxon>
        <taxon>Triparmaceae</taxon>
        <taxon>Triparma</taxon>
    </lineage>
</organism>
<protein>
    <submittedName>
        <fullName evidence="1">Uncharacterized protein</fullName>
    </submittedName>
</protein>
<dbReference type="AlphaFoldDB" id="A0A9W6Z823"/>
<dbReference type="Gene3D" id="3.20.180.10">
    <property type="entry name" value="PNP-oxidase-like"/>
    <property type="match status" value="1"/>
</dbReference>